<protein>
    <submittedName>
        <fullName evidence="7">Putative aspartic protease</fullName>
        <ecNumber evidence="7">2.7.1.-</ecNumber>
    </submittedName>
</protein>
<keyword evidence="3" id="KW-0064">Aspartyl protease</keyword>
<dbReference type="SMR" id="A0A0B2REL1"/>
<dbReference type="PANTHER" id="PTHR47967">
    <property type="entry name" value="OS07G0603500 PROTEIN-RELATED"/>
    <property type="match status" value="1"/>
</dbReference>
<dbReference type="AlphaFoldDB" id="A0A0B2REL1"/>
<organism evidence="7">
    <name type="scientific">Glycine soja</name>
    <name type="common">Wild soybean</name>
    <dbReference type="NCBI Taxonomy" id="3848"/>
    <lineage>
        <taxon>Eukaryota</taxon>
        <taxon>Viridiplantae</taxon>
        <taxon>Streptophyta</taxon>
        <taxon>Embryophyta</taxon>
        <taxon>Tracheophyta</taxon>
        <taxon>Spermatophyta</taxon>
        <taxon>Magnoliopsida</taxon>
        <taxon>eudicotyledons</taxon>
        <taxon>Gunneridae</taxon>
        <taxon>Pentapetalae</taxon>
        <taxon>rosids</taxon>
        <taxon>fabids</taxon>
        <taxon>Fabales</taxon>
        <taxon>Fabaceae</taxon>
        <taxon>Papilionoideae</taxon>
        <taxon>50 kb inversion clade</taxon>
        <taxon>NPAAA clade</taxon>
        <taxon>indigoferoid/millettioid clade</taxon>
        <taxon>Phaseoleae</taxon>
        <taxon>Glycine</taxon>
        <taxon>Glycine subgen. Soja</taxon>
    </lineage>
</organism>
<dbReference type="Pfam" id="PF14541">
    <property type="entry name" value="TAXi_C"/>
    <property type="match status" value="1"/>
</dbReference>
<keyword evidence="4" id="KW-0378">Hydrolase</keyword>
<dbReference type="EMBL" id="KN651866">
    <property type="protein sequence ID" value="KHN30287.1"/>
    <property type="molecule type" value="Genomic_DNA"/>
</dbReference>
<dbReference type="GO" id="GO:0016740">
    <property type="term" value="F:transferase activity"/>
    <property type="evidence" value="ECO:0007669"/>
    <property type="project" value="UniProtKB-KW"/>
</dbReference>
<dbReference type="CDD" id="cd05476">
    <property type="entry name" value="pepsin_A_like_plant"/>
    <property type="match status" value="1"/>
</dbReference>
<dbReference type="SUPFAM" id="SSF50630">
    <property type="entry name" value="Acid proteases"/>
    <property type="match status" value="1"/>
</dbReference>
<dbReference type="PROSITE" id="PS00141">
    <property type="entry name" value="ASP_PROTEASE"/>
    <property type="match status" value="1"/>
</dbReference>
<evidence type="ECO:0000256" key="3">
    <source>
        <dbReference type="ARBA" id="ARBA00022750"/>
    </source>
</evidence>
<dbReference type="GO" id="GO:0006508">
    <property type="term" value="P:proteolysis"/>
    <property type="evidence" value="ECO:0007669"/>
    <property type="project" value="UniProtKB-KW"/>
</dbReference>
<dbReference type="Proteomes" id="UP000053555">
    <property type="component" value="Unassembled WGS sequence"/>
</dbReference>
<dbReference type="PROSITE" id="PS51767">
    <property type="entry name" value="PEPTIDASE_A1"/>
    <property type="match status" value="1"/>
</dbReference>
<dbReference type="FunFam" id="2.40.70.10:FF:000033">
    <property type="entry name" value="Aspartyl protease family protein"/>
    <property type="match status" value="1"/>
</dbReference>
<dbReference type="InterPro" id="IPR001969">
    <property type="entry name" value="Aspartic_peptidase_AS"/>
</dbReference>
<dbReference type="InterPro" id="IPR033121">
    <property type="entry name" value="PEPTIDASE_A1"/>
</dbReference>
<keyword evidence="2 7" id="KW-0645">Protease</keyword>
<proteinExistence type="inferred from homology"/>
<evidence type="ECO:0000256" key="1">
    <source>
        <dbReference type="ARBA" id="ARBA00007447"/>
    </source>
</evidence>
<keyword evidence="5" id="KW-0325">Glycoprotein</keyword>
<dbReference type="Gene3D" id="2.40.70.10">
    <property type="entry name" value="Acid Proteases"/>
    <property type="match status" value="2"/>
</dbReference>
<evidence type="ECO:0000313" key="7">
    <source>
        <dbReference type="EMBL" id="KHN30287.1"/>
    </source>
</evidence>
<keyword evidence="7" id="KW-0808">Transferase</keyword>
<dbReference type="PANTHER" id="PTHR47967:SF14">
    <property type="entry name" value="EUKARYOTIC ASPARTYL PROTEASE FAMILY PROTEIN"/>
    <property type="match status" value="1"/>
</dbReference>
<dbReference type="GO" id="GO:0005576">
    <property type="term" value="C:extracellular region"/>
    <property type="evidence" value="ECO:0007669"/>
    <property type="project" value="TreeGrafter"/>
</dbReference>
<reference evidence="7" key="1">
    <citation type="submission" date="2014-07" db="EMBL/GenBank/DDBJ databases">
        <title>Identification of a novel salt tolerance gene in wild soybean by whole-genome sequencing.</title>
        <authorList>
            <person name="Lam H.-M."/>
            <person name="Qi X."/>
            <person name="Li M.-W."/>
            <person name="Liu X."/>
            <person name="Xie M."/>
            <person name="Ni M."/>
            <person name="Xu X."/>
        </authorList>
    </citation>
    <scope>NUCLEOTIDE SEQUENCE [LARGE SCALE GENOMIC DNA]</scope>
    <source>
        <tissue evidence="7">Root</tissue>
    </source>
</reference>
<evidence type="ECO:0000259" key="6">
    <source>
        <dbReference type="PROSITE" id="PS51767"/>
    </source>
</evidence>
<dbReference type="FunFam" id="2.40.70.10:FF:000095">
    <property type="entry name" value="Aspartyl protease family protein"/>
    <property type="match status" value="1"/>
</dbReference>
<dbReference type="GO" id="GO:0004190">
    <property type="term" value="F:aspartic-type endopeptidase activity"/>
    <property type="evidence" value="ECO:0007669"/>
    <property type="project" value="UniProtKB-KW"/>
</dbReference>
<dbReference type="Pfam" id="PF14543">
    <property type="entry name" value="TAXi_N"/>
    <property type="match status" value="1"/>
</dbReference>
<gene>
    <name evidence="7" type="ORF">glysoja_042447</name>
</gene>
<sequence>MATPLVYTLVSLPFIFHFSLTTATITTSTINLVIKLIHHESSLSPYNSKDTIWDHYSHKILKQTFSNDYISNLVPSPRYVVFLMNFSIGEPPIPQLAVMDTGSSLTWVMCHPCSSCSQQSVPIFDPSKSSTYSNLSCSECNKCDVVNGECPYSVEYVGSGSSQGIYAREQLTLETIDESIIKVPSLIFGCGRKFSISSNGYPYQGINGVFGLGSGRFSLLPSFGKKFSYCIGNLRNTNYKFNRLVLGDKANMQGDSTTLNVINGLYYVNLEAISIGGRKLDIDPTLFERSITDNNSGVIIDSGADHTWLTKYGFEVLSFEVENLLEGVLVLAQQDKHNPYTLCYSGVVSQDLSGFPLVTFHFAEGAVLDLDVTSMFIQTTENEFCMAMLPGNYFGDDYESFSSIGMLAQQNYNVGYDLNRMRVYFQRIDCELLDG</sequence>
<name>A0A0B2REL1_GLYSO</name>
<accession>A0A0B2REL1</accession>
<evidence type="ECO:0000256" key="5">
    <source>
        <dbReference type="ARBA" id="ARBA00023180"/>
    </source>
</evidence>
<dbReference type="InterPro" id="IPR032861">
    <property type="entry name" value="TAXi_N"/>
</dbReference>
<comment type="similarity">
    <text evidence="1">Belongs to the peptidase A1 family.</text>
</comment>
<evidence type="ECO:0000256" key="2">
    <source>
        <dbReference type="ARBA" id="ARBA00022670"/>
    </source>
</evidence>
<dbReference type="InterPro" id="IPR034161">
    <property type="entry name" value="Pepsin-like_plant"/>
</dbReference>
<evidence type="ECO:0000256" key="4">
    <source>
        <dbReference type="ARBA" id="ARBA00022801"/>
    </source>
</evidence>
<dbReference type="InterPro" id="IPR032799">
    <property type="entry name" value="TAXi_C"/>
</dbReference>
<dbReference type="EC" id="2.7.1.-" evidence="7"/>
<dbReference type="InterPro" id="IPR021109">
    <property type="entry name" value="Peptidase_aspartic_dom_sf"/>
</dbReference>
<dbReference type="InterPro" id="IPR051708">
    <property type="entry name" value="Plant_Aspart_Prot_A1"/>
</dbReference>
<feature type="domain" description="Peptidase A1" evidence="6">
    <location>
        <begin position="82"/>
        <end position="426"/>
    </location>
</feature>